<dbReference type="AlphaFoldDB" id="A0A1H9Q636"/>
<dbReference type="GO" id="GO:0005737">
    <property type="term" value="C:cytoplasm"/>
    <property type="evidence" value="ECO:0007669"/>
    <property type="project" value="UniProtKB-SubCell"/>
</dbReference>
<accession>A0A1H9Q636</accession>
<organism evidence="10 11">
    <name type="scientific">Salisediminibacterium halotolerans</name>
    <dbReference type="NCBI Taxonomy" id="517425"/>
    <lineage>
        <taxon>Bacteria</taxon>
        <taxon>Bacillati</taxon>
        <taxon>Bacillota</taxon>
        <taxon>Bacilli</taxon>
        <taxon>Bacillales</taxon>
        <taxon>Bacillaceae</taxon>
        <taxon>Salisediminibacterium</taxon>
    </lineage>
</organism>
<comment type="caution">
    <text evidence="10">The sequence shown here is derived from an EMBL/GenBank/DDBJ whole genome shotgun (WGS) entry which is preliminary data.</text>
</comment>
<reference evidence="11" key="1">
    <citation type="submission" date="2016-10" db="EMBL/GenBank/DDBJ databases">
        <authorList>
            <person name="de Groot N.N."/>
        </authorList>
    </citation>
    <scope>NUCLEOTIDE SEQUENCE [LARGE SCALE GENOMIC DNA]</scope>
    <source>
        <strain evidence="11">10nlg</strain>
    </source>
</reference>
<dbReference type="PANTHER" id="PTHR42872:SF6">
    <property type="entry name" value="PROTEIN-GLUTAMATE METHYLESTERASE_PROTEIN-GLUTAMINE GLUTAMINASE"/>
    <property type="match status" value="1"/>
</dbReference>
<keyword evidence="3 5" id="KW-0378">Hydrolase</keyword>
<dbReference type="EC" id="3.5.1.44" evidence="5"/>
<comment type="subcellular location">
    <subcellularLocation>
        <location evidence="5">Cytoplasm</location>
    </subcellularLocation>
</comment>
<evidence type="ECO:0000256" key="7">
    <source>
        <dbReference type="PROSITE-ProRule" id="PRU00169"/>
    </source>
</evidence>
<dbReference type="PROSITE" id="PS50122">
    <property type="entry name" value="CHEB"/>
    <property type="match status" value="1"/>
</dbReference>
<dbReference type="PROSITE" id="PS50110">
    <property type="entry name" value="RESPONSE_REGULATORY"/>
    <property type="match status" value="1"/>
</dbReference>
<dbReference type="SMART" id="SM00448">
    <property type="entry name" value="REC"/>
    <property type="match status" value="1"/>
</dbReference>
<protein>
    <recommendedName>
        <fullName evidence="5">Protein-glutamate methylesterase/protein-glutamine glutaminase</fullName>
        <ecNumber evidence="5">3.1.1.61</ecNumber>
        <ecNumber evidence="5">3.5.1.44</ecNumber>
    </recommendedName>
</protein>
<dbReference type="GO" id="GO:0000156">
    <property type="term" value="F:phosphorelay response regulator activity"/>
    <property type="evidence" value="ECO:0007669"/>
    <property type="project" value="InterPro"/>
</dbReference>
<dbReference type="GO" id="GO:0006935">
    <property type="term" value="P:chemotaxis"/>
    <property type="evidence" value="ECO:0007669"/>
    <property type="project" value="UniProtKB-UniRule"/>
</dbReference>
<evidence type="ECO:0000313" key="11">
    <source>
        <dbReference type="Proteomes" id="UP000199318"/>
    </source>
</evidence>
<evidence type="ECO:0000259" key="9">
    <source>
        <dbReference type="PROSITE" id="PS50122"/>
    </source>
</evidence>
<dbReference type="Proteomes" id="UP000199318">
    <property type="component" value="Unassembled WGS sequence"/>
</dbReference>
<feature type="active site" evidence="5 6">
    <location>
        <position position="170"/>
    </location>
</feature>
<comment type="function">
    <text evidence="5">Involved in chemotaxis. Part of a chemotaxis signal transduction system that modulates chemotaxis in response to various stimuli. Catalyzes the demethylation of specific methylglutamate residues introduced into the chemoreceptors (methyl-accepting chemotaxis proteins or MCP) by CheR. Also mediates the irreversible deamidation of specific glutamine residues to glutamic acid.</text>
</comment>
<keyword evidence="1 5" id="KW-0963">Cytoplasm</keyword>
<evidence type="ECO:0000256" key="2">
    <source>
        <dbReference type="ARBA" id="ARBA00022500"/>
    </source>
</evidence>
<dbReference type="InterPro" id="IPR001789">
    <property type="entry name" value="Sig_transdc_resp-reg_receiver"/>
</dbReference>
<dbReference type="STRING" id="1464123.SAMN05444126_102150"/>
<evidence type="ECO:0000256" key="5">
    <source>
        <dbReference type="HAMAP-Rule" id="MF_00099"/>
    </source>
</evidence>
<name>A0A1H9Q636_9BACI</name>
<comment type="PTM">
    <text evidence="5">Phosphorylated by CheA. Phosphorylation of the N-terminal regulatory domain activates the methylesterase activity.</text>
</comment>
<dbReference type="CDD" id="cd16432">
    <property type="entry name" value="CheB_Rec"/>
    <property type="match status" value="1"/>
</dbReference>
<evidence type="ECO:0000313" key="10">
    <source>
        <dbReference type="EMBL" id="SER55911.1"/>
    </source>
</evidence>
<comment type="catalytic activity">
    <reaction evidence="5">
        <text>L-glutaminyl-[protein] + H2O = L-glutamyl-[protein] + NH4(+)</text>
        <dbReference type="Rhea" id="RHEA:16441"/>
        <dbReference type="Rhea" id="RHEA-COMP:10207"/>
        <dbReference type="Rhea" id="RHEA-COMP:10208"/>
        <dbReference type="ChEBI" id="CHEBI:15377"/>
        <dbReference type="ChEBI" id="CHEBI:28938"/>
        <dbReference type="ChEBI" id="CHEBI:29973"/>
        <dbReference type="ChEBI" id="CHEBI:30011"/>
        <dbReference type="EC" id="3.5.1.44"/>
    </reaction>
</comment>
<dbReference type="PANTHER" id="PTHR42872">
    <property type="entry name" value="PROTEIN-GLUTAMATE METHYLESTERASE/PROTEIN-GLUTAMINE GLUTAMINASE"/>
    <property type="match status" value="1"/>
</dbReference>
<comment type="similarity">
    <text evidence="5">Belongs to the CheB family.</text>
</comment>
<feature type="active site" evidence="5 6">
    <location>
        <position position="197"/>
    </location>
</feature>
<dbReference type="RefSeq" id="WP_093071818.1">
    <property type="nucleotide sequence ID" value="NZ_FOGV01000002.1"/>
</dbReference>
<gene>
    <name evidence="5" type="primary">cheB</name>
    <name evidence="10" type="ORF">SAMN05444126_102150</name>
</gene>
<feature type="active site" evidence="5 6">
    <location>
        <position position="293"/>
    </location>
</feature>
<dbReference type="Gene3D" id="3.40.50.180">
    <property type="entry name" value="Methylesterase CheB, C-terminal domain"/>
    <property type="match status" value="1"/>
</dbReference>
<dbReference type="InterPro" id="IPR000673">
    <property type="entry name" value="Sig_transdc_resp-reg_Me-estase"/>
</dbReference>
<dbReference type="SUPFAM" id="SSF52738">
    <property type="entry name" value="Methylesterase CheB, C-terminal domain"/>
    <property type="match status" value="1"/>
</dbReference>
<feature type="modified residue" description="4-aspartylphosphate" evidence="5 7">
    <location>
        <position position="54"/>
    </location>
</feature>
<dbReference type="InterPro" id="IPR035909">
    <property type="entry name" value="CheB_C"/>
</dbReference>
<proteinExistence type="inferred from homology"/>
<dbReference type="GO" id="GO:0050568">
    <property type="term" value="F:protein-glutamine glutaminase activity"/>
    <property type="evidence" value="ECO:0007669"/>
    <property type="project" value="UniProtKB-UniRule"/>
</dbReference>
<comment type="catalytic activity">
    <reaction evidence="4 5">
        <text>[protein]-L-glutamate 5-O-methyl ester + H2O = L-glutamyl-[protein] + methanol + H(+)</text>
        <dbReference type="Rhea" id="RHEA:23236"/>
        <dbReference type="Rhea" id="RHEA-COMP:10208"/>
        <dbReference type="Rhea" id="RHEA-COMP:10311"/>
        <dbReference type="ChEBI" id="CHEBI:15377"/>
        <dbReference type="ChEBI" id="CHEBI:15378"/>
        <dbReference type="ChEBI" id="CHEBI:17790"/>
        <dbReference type="ChEBI" id="CHEBI:29973"/>
        <dbReference type="ChEBI" id="CHEBI:82795"/>
        <dbReference type="EC" id="3.1.1.61"/>
    </reaction>
</comment>
<evidence type="ECO:0000256" key="1">
    <source>
        <dbReference type="ARBA" id="ARBA00022490"/>
    </source>
</evidence>
<dbReference type="EC" id="3.1.1.61" evidence="5"/>
<dbReference type="SUPFAM" id="SSF52172">
    <property type="entry name" value="CheY-like"/>
    <property type="match status" value="1"/>
</dbReference>
<dbReference type="InterPro" id="IPR008248">
    <property type="entry name" value="CheB-like"/>
</dbReference>
<keyword evidence="2 5" id="KW-0145">Chemotaxis</keyword>
<comment type="domain">
    <text evidence="5">Contains a C-terminal catalytic domain, and an N-terminal region which modulates catalytic activity.</text>
</comment>
<evidence type="ECO:0000256" key="4">
    <source>
        <dbReference type="ARBA" id="ARBA00048267"/>
    </source>
</evidence>
<feature type="domain" description="Response regulatory" evidence="8">
    <location>
        <begin position="3"/>
        <end position="120"/>
    </location>
</feature>
<dbReference type="Gene3D" id="3.40.50.2300">
    <property type="match status" value="1"/>
</dbReference>
<dbReference type="NCBIfam" id="NF009206">
    <property type="entry name" value="PRK12555.1"/>
    <property type="match status" value="1"/>
</dbReference>
<dbReference type="Pfam" id="PF00072">
    <property type="entry name" value="Response_reg"/>
    <property type="match status" value="1"/>
</dbReference>
<feature type="domain" description="CheB-type methylesterase" evidence="9">
    <location>
        <begin position="158"/>
        <end position="349"/>
    </location>
</feature>
<evidence type="ECO:0000256" key="3">
    <source>
        <dbReference type="ARBA" id="ARBA00022801"/>
    </source>
</evidence>
<dbReference type="Pfam" id="PF01339">
    <property type="entry name" value="CheB_methylest"/>
    <property type="match status" value="1"/>
</dbReference>
<dbReference type="HAMAP" id="MF_00099">
    <property type="entry name" value="CheB_chemtxs"/>
    <property type="match status" value="1"/>
</dbReference>
<dbReference type="PIRSF" id="PIRSF000876">
    <property type="entry name" value="RR_chemtxs_CheB"/>
    <property type="match status" value="1"/>
</dbReference>
<dbReference type="InterPro" id="IPR011006">
    <property type="entry name" value="CheY-like_superfamily"/>
</dbReference>
<evidence type="ECO:0000259" key="8">
    <source>
        <dbReference type="PROSITE" id="PS50110"/>
    </source>
</evidence>
<dbReference type="GO" id="GO:0008984">
    <property type="term" value="F:protein-glutamate methylesterase activity"/>
    <property type="evidence" value="ECO:0007669"/>
    <property type="project" value="UniProtKB-UniRule"/>
</dbReference>
<dbReference type="CDD" id="cd17541">
    <property type="entry name" value="REC_CheB-like"/>
    <property type="match status" value="1"/>
</dbReference>
<keyword evidence="11" id="KW-1185">Reference proteome</keyword>
<dbReference type="EMBL" id="FOGV01000002">
    <property type="protein sequence ID" value="SER55911.1"/>
    <property type="molecule type" value="Genomic_DNA"/>
</dbReference>
<evidence type="ECO:0000256" key="6">
    <source>
        <dbReference type="PROSITE-ProRule" id="PRU00050"/>
    </source>
</evidence>
<dbReference type="NCBIfam" id="NF001965">
    <property type="entry name" value="PRK00742.1"/>
    <property type="match status" value="1"/>
</dbReference>
<dbReference type="OrthoDB" id="9793421at2"/>
<sequence>MIKVLVVDDSAFMRKMLADMLDSHEQIEVIAKARNGQQALEKVVSFKPDVVTMDVEMPVMSGIDALKNIMANHPVPVIMVSSVTKDGANTTFEAMSYGAVDFIAKPSGAMSLKMQTVQADLIAKVLAAASVEMPKLTDQKIFSSVVQPKHENKYPIPNGPDVTVAAIGTSTGGPKALHHLLTALPAEFPCPILIVQHMPEGFTKSLAERLNARANITVKEAENGERLKKGVAYLCPGGYHLKVKDLGTSVGVLLDQSDPVNGHRPSVDAMLLSLASSSISRVIAVIMTGMGADGKKGLIELKHCKTTAAIAESEKTSVVYGMPKAARETGLVDEVVDLHDIAEVLLKYS</sequence>
<keyword evidence="5 7" id="KW-0597">Phosphoprotein</keyword>